<evidence type="ECO:0000256" key="1">
    <source>
        <dbReference type="ARBA" id="ARBA00022614"/>
    </source>
</evidence>
<dbReference type="Gene3D" id="1.10.10.10">
    <property type="entry name" value="Winged helix-like DNA-binding domain superfamily/Winged helix DNA-binding domain"/>
    <property type="match status" value="1"/>
</dbReference>
<keyword evidence="2" id="KW-0677">Repeat</keyword>
<name>A0A7N2MT01_QUELO</name>
<dbReference type="Pfam" id="PF25019">
    <property type="entry name" value="LRR_R13L1-DRL21"/>
    <property type="match status" value="2"/>
</dbReference>
<dbReference type="Proteomes" id="UP000594261">
    <property type="component" value="Chromosome 10"/>
</dbReference>
<feature type="domain" description="Disease resistance protein winged helix" evidence="4">
    <location>
        <begin position="181"/>
        <end position="254"/>
    </location>
</feature>
<evidence type="ECO:0000256" key="2">
    <source>
        <dbReference type="ARBA" id="ARBA00022737"/>
    </source>
</evidence>
<feature type="domain" description="R13L1/DRL21-like LRR repeat region" evidence="5">
    <location>
        <begin position="844"/>
        <end position="904"/>
    </location>
</feature>
<evidence type="ECO:0000313" key="6">
    <source>
        <dbReference type="EnsemblPlants" id="QL10p066094:mrna"/>
    </source>
</evidence>
<evidence type="ECO:0000313" key="7">
    <source>
        <dbReference type="Proteomes" id="UP000594261"/>
    </source>
</evidence>
<dbReference type="Gramene" id="QL10p066094:mrna">
    <property type="protein sequence ID" value="QL10p066094:mrna"/>
    <property type="gene ID" value="QL10p066094"/>
</dbReference>
<accession>A0A7N2MT01</accession>
<dbReference type="InterPro" id="IPR027417">
    <property type="entry name" value="P-loop_NTPase"/>
</dbReference>
<dbReference type="GO" id="GO:0043531">
    <property type="term" value="F:ADP binding"/>
    <property type="evidence" value="ECO:0007669"/>
    <property type="project" value="InterPro"/>
</dbReference>
<dbReference type="SUPFAM" id="SSF52058">
    <property type="entry name" value="L domain-like"/>
    <property type="match status" value="2"/>
</dbReference>
<dbReference type="EnsemblPlants" id="QL10p066094:mrna">
    <property type="protein sequence ID" value="QL10p066094:mrna"/>
    <property type="gene ID" value="QL10p066094"/>
</dbReference>
<dbReference type="InterPro" id="IPR056789">
    <property type="entry name" value="LRR_R13L1-DRL21"/>
</dbReference>
<dbReference type="InterPro" id="IPR032675">
    <property type="entry name" value="LRR_dom_sf"/>
</dbReference>
<dbReference type="FunFam" id="1.10.10.10:FF:000322">
    <property type="entry name" value="Probable disease resistance protein At1g63360"/>
    <property type="match status" value="1"/>
</dbReference>
<reference evidence="6" key="2">
    <citation type="submission" date="2021-01" db="UniProtKB">
        <authorList>
            <consortium name="EnsemblPlants"/>
        </authorList>
    </citation>
    <scope>IDENTIFICATION</scope>
</reference>
<dbReference type="GO" id="GO:0006952">
    <property type="term" value="P:defense response"/>
    <property type="evidence" value="ECO:0007669"/>
    <property type="project" value="UniProtKB-KW"/>
</dbReference>
<dbReference type="InterPro" id="IPR058922">
    <property type="entry name" value="WHD_DRP"/>
</dbReference>
<dbReference type="SUPFAM" id="SSF52540">
    <property type="entry name" value="P-loop containing nucleoside triphosphate hydrolases"/>
    <property type="match status" value="1"/>
</dbReference>
<dbReference type="Gene3D" id="3.80.10.10">
    <property type="entry name" value="Ribonuclease Inhibitor"/>
    <property type="match status" value="4"/>
</dbReference>
<evidence type="ECO:0000259" key="4">
    <source>
        <dbReference type="Pfam" id="PF23559"/>
    </source>
</evidence>
<feature type="domain" description="R13L1/DRL21-like LRR repeat region" evidence="5">
    <location>
        <begin position="436"/>
        <end position="563"/>
    </location>
</feature>
<dbReference type="InParanoid" id="A0A7N2MT01"/>
<keyword evidence="7" id="KW-1185">Reference proteome</keyword>
<organism evidence="6 7">
    <name type="scientific">Quercus lobata</name>
    <name type="common">Valley oak</name>
    <dbReference type="NCBI Taxonomy" id="97700"/>
    <lineage>
        <taxon>Eukaryota</taxon>
        <taxon>Viridiplantae</taxon>
        <taxon>Streptophyta</taxon>
        <taxon>Embryophyta</taxon>
        <taxon>Tracheophyta</taxon>
        <taxon>Spermatophyta</taxon>
        <taxon>Magnoliopsida</taxon>
        <taxon>eudicotyledons</taxon>
        <taxon>Gunneridae</taxon>
        <taxon>Pentapetalae</taxon>
        <taxon>rosids</taxon>
        <taxon>fabids</taxon>
        <taxon>Fagales</taxon>
        <taxon>Fagaceae</taxon>
        <taxon>Quercus</taxon>
    </lineage>
</organism>
<dbReference type="PANTHER" id="PTHR36766:SF70">
    <property type="entry name" value="DISEASE RESISTANCE PROTEIN RGA4"/>
    <property type="match status" value="1"/>
</dbReference>
<evidence type="ECO:0000256" key="3">
    <source>
        <dbReference type="ARBA" id="ARBA00022821"/>
    </source>
</evidence>
<dbReference type="Gene3D" id="1.10.8.430">
    <property type="entry name" value="Helical domain of apoptotic protease-activating factors"/>
    <property type="match status" value="1"/>
</dbReference>
<keyword evidence="3" id="KW-0611">Plant defense</keyword>
<sequence length="996" mass="115254">MANEIKIICKSLNRLKGDIASYEFRAEFENLIPEISFNMEIDSFLNDSKVNQNFKNNIVEATYCDRVTEITKTFTQYELTEYECWLKFKKRASANERLLALDLEKIGKEIVKKCKRVPWAVEFLGRIMYFIHDKGEWLSIQNNKNWDLLDNRNNGVFHILKLGHDHLRTPSLKRCFAYCAVFPKDYNMKKDEVIQHWMAEGFLEPSKEGNTVMEDIGNAYFNILLATSFFQNARKDACGDIISCKMNNLVHDFAFSISKFEILILKGDSVDNVSKVQPLFVRSDGKTRPRTSFSGDSSIKMRTLISENLDFDDISSNFKCLRVLKLSGHSIIRLPNSIEQLINLRLLHILHTEIEEFPKSITKLYNLQTLRIEDCPKLMKLSEDLCNLINLRHISINIGLLIKSWYRDSLLKNMGRLTCLQTLNSFSVGRDEGYRIKEMGPLKNLRGEINIYNLETVKDEEEAKSAKLKEKEIFKLGLFWSRFHGQLDRYDKDEKVLEGLHPPPNLKSLTIAWYGGKKFPSWVNDLSLFHNLIHIILNSCEECEEVPTLGHLPCLRVLEIEGMGKVRSIGSEFYGNSDGSYRNATTLFPALRILKLEYMSNLEEWKDAGEVLSVFPCLEELTIRYCEKLRYLPDSLHTCISLWDLVVVRCTNLRYLPSVPSVIRHLEIIGCDIDELPMKLQFCTSLQYLKIEKCLNLKFIPESLRTCQKFVVQDSPELRYLPDVPSGIQHLEIIRCGINELPSGLQSCASLQYLEIRKCQNLKSIPDLGEVFHSLINLKISNCPDLRLKLLREGRLKTLVIGGFIEELDAFPSLRYPFIQYSHTSLKKLILRGRPTLNSLPNEIQLFTALEELRIQNFNGMEALPDWLGNLSCLQKLSLDYCKKLMYLPILHLTNLKHLHIDNCRNLEKRWAEGSGVEWSQIAHIPNIKINGKYIQGKNSEDFDSFYDADEEFDVIDDSDSFYYNWQEDSILENNQLNDNWCEGTSGLENNQLDDN</sequence>
<dbReference type="InterPro" id="IPR042197">
    <property type="entry name" value="Apaf_helical"/>
</dbReference>
<protein>
    <submittedName>
        <fullName evidence="6">Uncharacterized protein</fullName>
    </submittedName>
</protein>
<dbReference type="AlphaFoldDB" id="A0A7N2MT01"/>
<dbReference type="EMBL" id="LRBV02000010">
    <property type="status" value="NOT_ANNOTATED_CDS"/>
    <property type="molecule type" value="Genomic_DNA"/>
</dbReference>
<dbReference type="PANTHER" id="PTHR36766">
    <property type="entry name" value="PLANT BROAD-SPECTRUM MILDEW RESISTANCE PROTEIN RPW8"/>
    <property type="match status" value="1"/>
</dbReference>
<evidence type="ECO:0000259" key="5">
    <source>
        <dbReference type="Pfam" id="PF25019"/>
    </source>
</evidence>
<dbReference type="InterPro" id="IPR036388">
    <property type="entry name" value="WH-like_DNA-bd_sf"/>
</dbReference>
<dbReference type="Pfam" id="PF23559">
    <property type="entry name" value="WHD_DRP"/>
    <property type="match status" value="1"/>
</dbReference>
<keyword evidence="1" id="KW-0433">Leucine-rich repeat</keyword>
<reference evidence="6 7" key="1">
    <citation type="journal article" date="2016" name="G3 (Bethesda)">
        <title>First Draft Assembly and Annotation of the Genome of a California Endemic Oak Quercus lobata Nee (Fagaceae).</title>
        <authorList>
            <person name="Sork V.L."/>
            <person name="Fitz-Gibbon S.T."/>
            <person name="Puiu D."/>
            <person name="Crepeau M."/>
            <person name="Gugger P.F."/>
            <person name="Sherman R."/>
            <person name="Stevens K."/>
            <person name="Langley C.H."/>
            <person name="Pellegrini M."/>
            <person name="Salzberg S.L."/>
        </authorList>
    </citation>
    <scope>NUCLEOTIDE SEQUENCE [LARGE SCALE GENOMIC DNA]</scope>
    <source>
        <strain evidence="6 7">cv. SW786</strain>
    </source>
</reference>
<proteinExistence type="predicted"/>